<feature type="region of interest" description="Disordered" evidence="1">
    <location>
        <begin position="80"/>
        <end position="104"/>
    </location>
</feature>
<keyword evidence="3" id="KW-1185">Reference proteome</keyword>
<sequence length="179" mass="19272">MALIATLAIAQPPVDDWKKLELPTVDTPVVPSSDRATEKIQKALEGVAPVPTGDGMLDDVLNIIQRRGSVLDGSVLDSEIDPLSDPADQRSKVSGAGKNDVDSLSGPAASFRLAEQLLATARRLERAIPSEKAERIPRIVTGEDLAKPPVEMLPVETLVYQMRLRAVELMKSGLEASRE</sequence>
<protein>
    <submittedName>
        <fullName evidence="2">Uncharacterized protein</fullName>
    </submittedName>
</protein>
<accession>A0A0J1BIF8</accession>
<name>A0A0J1BIF8_RHOIS</name>
<dbReference type="Proteomes" id="UP000036367">
    <property type="component" value="Unassembled WGS sequence"/>
</dbReference>
<comment type="caution">
    <text evidence="2">The sequence shown here is derived from an EMBL/GenBank/DDBJ whole genome shotgun (WGS) entry which is preliminary data.</text>
</comment>
<evidence type="ECO:0000313" key="3">
    <source>
        <dbReference type="Proteomes" id="UP000036367"/>
    </source>
</evidence>
<evidence type="ECO:0000256" key="1">
    <source>
        <dbReference type="SAM" id="MobiDB-lite"/>
    </source>
</evidence>
<evidence type="ECO:0000313" key="2">
    <source>
        <dbReference type="EMBL" id="KLU06325.1"/>
    </source>
</evidence>
<dbReference type="EMBL" id="LECT01000015">
    <property type="protein sequence ID" value="KLU06325.1"/>
    <property type="molecule type" value="Genomic_DNA"/>
</dbReference>
<organism evidence="2 3">
    <name type="scientific">Rhodopirellula islandica</name>
    <dbReference type="NCBI Taxonomy" id="595434"/>
    <lineage>
        <taxon>Bacteria</taxon>
        <taxon>Pseudomonadati</taxon>
        <taxon>Planctomycetota</taxon>
        <taxon>Planctomycetia</taxon>
        <taxon>Pirellulales</taxon>
        <taxon>Pirellulaceae</taxon>
        <taxon>Rhodopirellula</taxon>
    </lineage>
</organism>
<dbReference type="AlphaFoldDB" id="A0A0J1BIF8"/>
<gene>
    <name evidence="2" type="ORF">RISK_001536</name>
</gene>
<proteinExistence type="predicted"/>
<reference evidence="2" key="1">
    <citation type="submission" date="2015-05" db="EMBL/GenBank/DDBJ databases">
        <title>Permanent draft genome of Rhodopirellula islandicus K833.</title>
        <authorList>
            <person name="Kizina J."/>
            <person name="Richter M."/>
            <person name="Glockner F.O."/>
            <person name="Harder J."/>
        </authorList>
    </citation>
    <scope>NUCLEOTIDE SEQUENCE [LARGE SCALE GENOMIC DNA]</scope>
    <source>
        <strain evidence="2">K833</strain>
    </source>
</reference>
<dbReference type="STRING" id="595434.RISK_001536"/>
<dbReference type="PATRIC" id="fig|595434.4.peg.1472"/>